<dbReference type="SMART" id="SM00365">
    <property type="entry name" value="LRR_SD22"/>
    <property type="match status" value="6"/>
</dbReference>
<evidence type="ECO:0000256" key="18">
    <source>
        <dbReference type="ARBA" id="ARBA00048679"/>
    </source>
</evidence>
<feature type="binding site" evidence="19">
    <location>
        <position position="785"/>
    </location>
    <ligand>
        <name>ATP</name>
        <dbReference type="ChEBI" id="CHEBI:30616"/>
    </ligand>
</feature>
<evidence type="ECO:0000256" key="3">
    <source>
        <dbReference type="ARBA" id="ARBA00012513"/>
    </source>
</evidence>
<evidence type="ECO:0000256" key="21">
    <source>
        <dbReference type="SAM" id="SignalP"/>
    </source>
</evidence>
<evidence type="ECO:0000256" key="10">
    <source>
        <dbReference type="ARBA" id="ARBA00022741"/>
    </source>
</evidence>
<evidence type="ECO:0000256" key="8">
    <source>
        <dbReference type="ARBA" id="ARBA00022729"/>
    </source>
</evidence>
<dbReference type="InterPro" id="IPR000719">
    <property type="entry name" value="Prot_kinase_dom"/>
</dbReference>
<evidence type="ECO:0000256" key="1">
    <source>
        <dbReference type="ARBA" id="ARBA00004236"/>
    </source>
</evidence>
<dbReference type="Gene3D" id="1.10.510.10">
    <property type="entry name" value="Transferase(Phosphotransferase) domain 1"/>
    <property type="match status" value="1"/>
</dbReference>
<evidence type="ECO:0000259" key="22">
    <source>
        <dbReference type="PROSITE" id="PS50011"/>
    </source>
</evidence>
<evidence type="ECO:0000256" key="15">
    <source>
        <dbReference type="ARBA" id="ARBA00023170"/>
    </source>
</evidence>
<dbReference type="GeneID" id="113711168"/>
<keyword evidence="11" id="KW-0418">Kinase</keyword>
<evidence type="ECO:0000256" key="17">
    <source>
        <dbReference type="ARBA" id="ARBA00047899"/>
    </source>
</evidence>
<dbReference type="RefSeq" id="XP_071923043.1">
    <property type="nucleotide sequence ID" value="XM_072066942.1"/>
</dbReference>
<evidence type="ECO:0000256" key="13">
    <source>
        <dbReference type="ARBA" id="ARBA00022989"/>
    </source>
</evidence>
<evidence type="ECO:0000256" key="20">
    <source>
        <dbReference type="SAM" id="Phobius"/>
    </source>
</evidence>
<dbReference type="PRINTS" id="PR00019">
    <property type="entry name" value="LEURICHRPT"/>
</dbReference>
<evidence type="ECO:0000256" key="11">
    <source>
        <dbReference type="ARBA" id="ARBA00022777"/>
    </source>
</evidence>
<keyword evidence="13 20" id="KW-1133">Transmembrane helix</keyword>
<evidence type="ECO:0000256" key="16">
    <source>
        <dbReference type="ARBA" id="ARBA00023180"/>
    </source>
</evidence>
<comment type="catalytic activity">
    <reaction evidence="18">
        <text>L-seryl-[protein] + ATP = O-phospho-L-seryl-[protein] + ADP + H(+)</text>
        <dbReference type="Rhea" id="RHEA:17989"/>
        <dbReference type="Rhea" id="RHEA-COMP:9863"/>
        <dbReference type="Rhea" id="RHEA-COMP:11604"/>
        <dbReference type="ChEBI" id="CHEBI:15378"/>
        <dbReference type="ChEBI" id="CHEBI:29999"/>
        <dbReference type="ChEBI" id="CHEBI:30616"/>
        <dbReference type="ChEBI" id="CHEBI:83421"/>
        <dbReference type="ChEBI" id="CHEBI:456216"/>
        <dbReference type="EC" id="2.7.11.1"/>
    </reaction>
</comment>
<protein>
    <recommendedName>
        <fullName evidence="3">non-specific serine/threonine protein kinase</fullName>
        <ecNumber evidence="3">2.7.11.1</ecNumber>
    </recommendedName>
</protein>
<dbReference type="SUPFAM" id="SSF56112">
    <property type="entry name" value="Protein kinase-like (PK-like)"/>
    <property type="match status" value="1"/>
</dbReference>
<gene>
    <name evidence="24" type="primary">LOC113711168</name>
</gene>
<evidence type="ECO:0000256" key="6">
    <source>
        <dbReference type="ARBA" id="ARBA00022679"/>
    </source>
</evidence>
<keyword evidence="16" id="KW-0325">Glycoprotein</keyword>
<evidence type="ECO:0000256" key="4">
    <source>
        <dbReference type="ARBA" id="ARBA00022527"/>
    </source>
</evidence>
<keyword evidence="7 20" id="KW-0812">Transmembrane</keyword>
<dbReference type="SUPFAM" id="SSF52058">
    <property type="entry name" value="L domain-like"/>
    <property type="match status" value="1"/>
</dbReference>
<dbReference type="InterPro" id="IPR032675">
    <property type="entry name" value="LRR_dom_sf"/>
</dbReference>
<dbReference type="InterPro" id="IPR008266">
    <property type="entry name" value="Tyr_kinase_AS"/>
</dbReference>
<sequence length="1054" mass="115837">MIIIVLTSFLCFLGSASASVEEAEALLKWKASFQNPDNPLLSSWILPPNAANSSHSRKEIASPCTWYGVSCIHGSVNWLNLTNSSINGTLYNFPFSSLPNLEYVDLTLNDLSGSIPPQIGNLSKLLYLDLQRNLFSNTIPREIGRLKNLQTLHLNANELNGSIPEEIGQLRSLSDLALATNDLDGPIPASLGNLKNLTYLYFYDNLLSGPIPPELGLLYNLVELYLYRNQLPGPIPPSFGNLNKLEVLHLYSNKLTGLIPPEIGNLTSLHSLSLFSNSISGSIPPSLGNLASLTLLHLYGNQLSGSIPKELGNLKLLEDLEFADNLLSASVPATLGNLSNLQYLYLRRNHLSGPIPQELGNLTKLVAMIMSENQFSGHLPDKLCESGVLRNFTVNDNMLTGPIPRGLKNCTSLLKAVFNGNQLTGNLSKMFGVYPHLDFMDLSNNNFHGELSGNWGRCRNLSTLKIAENNISGPIPPELGNLAQLGVLNLSSNHLTGKIPMEFGKLRSMLNLFLQDNQLSGSIPQEMGSLDQLLSLDLSSNSLNGSIPETLVNYKQLFYLNLSSNLLNQNIPAQLGNLITLSSLDLSHNFLEGEIPSLFRNLQSLGLLDLSHNNLSGFIPQDLDELPGSTHIDISFNNLEGPVPPGRAFANFTIEQVQGNKGLCGNITGLQPCESPPVEGKHKTHKGQKLVLLILLPLLGSLLLFCAFAGAFLLCYRRKRTERAEDTDVDEDGFYSVAIFDGREMFKQILKATEDFNATFCIGEGGYGSVYKANLPSADVVAVKKLHQSSEMTDRNGFLNEIRALTNIRHRNIVKLYGFCSDSKHSMLVYEYLERGSLADILSKEEAAKKLDWQKRVNIVKGVAYALSYMHHDCSPPIVHRDISSKNILLDSEDEADVSDFGTAKLLKKDSSNWSALAGTYGYIAPEFAYTMEVTEKCDVYSFGILALEVIKGEHPGDYISQIMCASPGNLQLEDFLDQRLSRPTKKVEEVLVSIIKLARGCVAANPKSRPTMHIVSESLARGAQSLQHHVENSAARIADLTRIVEEELEGLEH</sequence>
<dbReference type="Proteomes" id="UP001652660">
    <property type="component" value="Chromosome 10e"/>
</dbReference>
<evidence type="ECO:0000256" key="5">
    <source>
        <dbReference type="ARBA" id="ARBA00022614"/>
    </source>
</evidence>
<dbReference type="PANTHER" id="PTHR48053">
    <property type="entry name" value="LEUCINE RICH REPEAT FAMILY PROTEIN, EXPRESSED"/>
    <property type="match status" value="1"/>
</dbReference>
<evidence type="ECO:0000256" key="12">
    <source>
        <dbReference type="ARBA" id="ARBA00022840"/>
    </source>
</evidence>
<dbReference type="SMART" id="SM00369">
    <property type="entry name" value="LRR_TYP"/>
    <property type="match status" value="10"/>
</dbReference>
<keyword evidence="10 19" id="KW-0547">Nucleotide-binding</keyword>
<dbReference type="Pfam" id="PF00069">
    <property type="entry name" value="Pkinase"/>
    <property type="match status" value="1"/>
</dbReference>
<dbReference type="InterPro" id="IPR011009">
    <property type="entry name" value="Kinase-like_dom_sf"/>
</dbReference>
<evidence type="ECO:0000256" key="7">
    <source>
        <dbReference type="ARBA" id="ARBA00022692"/>
    </source>
</evidence>
<evidence type="ECO:0000313" key="24">
    <source>
        <dbReference type="RefSeq" id="XP_071923043.1"/>
    </source>
</evidence>
<dbReference type="Gene3D" id="3.80.10.10">
    <property type="entry name" value="Ribonuclease Inhibitor"/>
    <property type="match status" value="5"/>
</dbReference>
<dbReference type="PROSITE" id="PS50011">
    <property type="entry name" value="PROTEIN_KINASE_DOM"/>
    <property type="match status" value="1"/>
</dbReference>
<feature type="transmembrane region" description="Helical" evidence="20">
    <location>
        <begin position="690"/>
        <end position="716"/>
    </location>
</feature>
<dbReference type="InterPro" id="IPR055414">
    <property type="entry name" value="LRR_R13L4/SHOC2-like"/>
</dbReference>
<keyword evidence="23" id="KW-1185">Reference proteome</keyword>
<organism evidence="23 24">
    <name type="scientific">Coffea arabica</name>
    <name type="common">Arabian coffee</name>
    <dbReference type="NCBI Taxonomy" id="13443"/>
    <lineage>
        <taxon>Eukaryota</taxon>
        <taxon>Viridiplantae</taxon>
        <taxon>Streptophyta</taxon>
        <taxon>Embryophyta</taxon>
        <taxon>Tracheophyta</taxon>
        <taxon>Spermatophyta</taxon>
        <taxon>Magnoliopsida</taxon>
        <taxon>eudicotyledons</taxon>
        <taxon>Gunneridae</taxon>
        <taxon>Pentapetalae</taxon>
        <taxon>asterids</taxon>
        <taxon>lamiids</taxon>
        <taxon>Gentianales</taxon>
        <taxon>Rubiaceae</taxon>
        <taxon>Ixoroideae</taxon>
        <taxon>Gardenieae complex</taxon>
        <taxon>Bertiereae - Coffeeae clade</taxon>
        <taxon>Coffeeae</taxon>
        <taxon>Coffea</taxon>
    </lineage>
</organism>
<dbReference type="PROSITE" id="PS00107">
    <property type="entry name" value="PROTEIN_KINASE_ATP"/>
    <property type="match status" value="1"/>
</dbReference>
<keyword evidence="5" id="KW-0433">Leucine-rich repeat</keyword>
<dbReference type="InterPro" id="IPR001611">
    <property type="entry name" value="Leu-rich_rpt"/>
</dbReference>
<evidence type="ECO:0000256" key="2">
    <source>
        <dbReference type="ARBA" id="ARBA00004479"/>
    </source>
</evidence>
<keyword evidence="8 21" id="KW-0732">Signal</keyword>
<dbReference type="Pfam" id="PF00560">
    <property type="entry name" value="LRR_1"/>
    <property type="match status" value="6"/>
</dbReference>
<dbReference type="InterPro" id="IPR013210">
    <property type="entry name" value="LRR_N_plant-typ"/>
</dbReference>
<dbReference type="PROSITE" id="PS00109">
    <property type="entry name" value="PROTEIN_KINASE_TYR"/>
    <property type="match status" value="1"/>
</dbReference>
<evidence type="ECO:0000256" key="9">
    <source>
        <dbReference type="ARBA" id="ARBA00022737"/>
    </source>
</evidence>
<feature type="signal peptide" evidence="21">
    <location>
        <begin position="1"/>
        <end position="18"/>
    </location>
</feature>
<dbReference type="Gene3D" id="3.30.200.20">
    <property type="entry name" value="Phosphorylase Kinase, domain 1"/>
    <property type="match status" value="1"/>
</dbReference>
<dbReference type="Pfam" id="PF13855">
    <property type="entry name" value="LRR_8"/>
    <property type="match status" value="1"/>
</dbReference>
<evidence type="ECO:0000313" key="23">
    <source>
        <dbReference type="Proteomes" id="UP001652660"/>
    </source>
</evidence>
<comment type="catalytic activity">
    <reaction evidence="17">
        <text>L-threonyl-[protein] + ATP = O-phospho-L-threonyl-[protein] + ADP + H(+)</text>
        <dbReference type="Rhea" id="RHEA:46608"/>
        <dbReference type="Rhea" id="RHEA-COMP:11060"/>
        <dbReference type="Rhea" id="RHEA-COMP:11605"/>
        <dbReference type="ChEBI" id="CHEBI:15378"/>
        <dbReference type="ChEBI" id="CHEBI:30013"/>
        <dbReference type="ChEBI" id="CHEBI:30616"/>
        <dbReference type="ChEBI" id="CHEBI:61977"/>
        <dbReference type="ChEBI" id="CHEBI:456216"/>
        <dbReference type="EC" id="2.7.11.1"/>
    </reaction>
</comment>
<dbReference type="Pfam" id="PF08263">
    <property type="entry name" value="LRRNT_2"/>
    <property type="match status" value="1"/>
</dbReference>
<keyword evidence="14 20" id="KW-0472">Membrane</keyword>
<accession>A0ABM4VU46</accession>
<keyword evidence="9" id="KW-0677">Repeat</keyword>
<keyword evidence="6" id="KW-0808">Transferase</keyword>
<keyword evidence="15" id="KW-0675">Receptor</keyword>
<dbReference type="EC" id="2.7.11.1" evidence="3"/>
<dbReference type="SUPFAM" id="SSF52047">
    <property type="entry name" value="RNI-like"/>
    <property type="match status" value="1"/>
</dbReference>
<dbReference type="InterPro" id="IPR003591">
    <property type="entry name" value="Leu-rich_rpt_typical-subtyp"/>
</dbReference>
<dbReference type="InterPro" id="IPR051716">
    <property type="entry name" value="Plant_RL_S/T_kinase"/>
</dbReference>
<evidence type="ECO:0000256" key="19">
    <source>
        <dbReference type="PROSITE-ProRule" id="PRU10141"/>
    </source>
</evidence>
<comment type="subcellular location">
    <subcellularLocation>
        <location evidence="1">Cell membrane</location>
    </subcellularLocation>
    <subcellularLocation>
        <location evidence="2">Membrane</location>
        <topology evidence="2">Single-pass type I membrane protein</topology>
    </subcellularLocation>
</comment>
<dbReference type="InterPro" id="IPR017441">
    <property type="entry name" value="Protein_kinase_ATP_BS"/>
</dbReference>
<keyword evidence="4" id="KW-0723">Serine/threonine-protein kinase</keyword>
<proteinExistence type="predicted"/>
<reference evidence="24" key="1">
    <citation type="submission" date="2025-08" db="UniProtKB">
        <authorList>
            <consortium name="RefSeq"/>
        </authorList>
    </citation>
    <scope>IDENTIFICATION</scope>
    <source>
        <tissue evidence="24">Leaves</tissue>
    </source>
</reference>
<keyword evidence="12 19" id="KW-0067">ATP-binding</keyword>
<name>A0ABM4VU46_COFAR</name>
<dbReference type="PANTHER" id="PTHR48053:SF163">
    <property type="entry name" value="MDIS1-INTERACTING RECEPTOR LIKE KINASE 2-LIKE"/>
    <property type="match status" value="1"/>
</dbReference>
<dbReference type="Pfam" id="PF23598">
    <property type="entry name" value="LRR_14"/>
    <property type="match status" value="1"/>
</dbReference>
<feature type="domain" description="Protein kinase" evidence="22">
    <location>
        <begin position="756"/>
        <end position="1027"/>
    </location>
</feature>
<evidence type="ECO:0000256" key="14">
    <source>
        <dbReference type="ARBA" id="ARBA00023136"/>
    </source>
</evidence>
<feature type="chain" id="PRO_5047041540" description="non-specific serine/threonine protein kinase" evidence="21">
    <location>
        <begin position="19"/>
        <end position="1054"/>
    </location>
</feature>